<reference evidence="1 2" key="1">
    <citation type="journal article" date="2015" name="Parasit. Vectors">
        <title>Draft genome of the scabies mite.</title>
        <authorList>
            <person name="Rider S.D.Jr."/>
            <person name="Morgan M.S."/>
            <person name="Arlian L.G."/>
        </authorList>
    </citation>
    <scope>NUCLEOTIDE SEQUENCE [LARGE SCALE GENOMIC DNA]</scope>
    <source>
        <strain evidence="1">Arlian Lab</strain>
    </source>
</reference>
<sequence length="60" mass="6857">MLAFVNDEADDVNHDAMNDVGTMATQVVGQEMLRIVVVILVQNVEAYQFYEEKKIKRILT</sequence>
<gene>
    <name evidence="1" type="ORF">QR98_0047520</name>
</gene>
<evidence type="ECO:0000313" key="1">
    <source>
        <dbReference type="EMBL" id="KPM06278.1"/>
    </source>
</evidence>
<accession>A0A132A5N8</accession>
<dbReference type="AlphaFoldDB" id="A0A132A5N8"/>
<proteinExistence type="predicted"/>
<organism evidence="1 2">
    <name type="scientific">Sarcoptes scabiei</name>
    <name type="common">Itch mite</name>
    <name type="synonym">Acarus scabiei</name>
    <dbReference type="NCBI Taxonomy" id="52283"/>
    <lineage>
        <taxon>Eukaryota</taxon>
        <taxon>Metazoa</taxon>
        <taxon>Ecdysozoa</taxon>
        <taxon>Arthropoda</taxon>
        <taxon>Chelicerata</taxon>
        <taxon>Arachnida</taxon>
        <taxon>Acari</taxon>
        <taxon>Acariformes</taxon>
        <taxon>Sarcoptiformes</taxon>
        <taxon>Astigmata</taxon>
        <taxon>Psoroptidia</taxon>
        <taxon>Sarcoptoidea</taxon>
        <taxon>Sarcoptidae</taxon>
        <taxon>Sarcoptinae</taxon>
        <taxon>Sarcoptes</taxon>
    </lineage>
</organism>
<dbReference type="Proteomes" id="UP000616769">
    <property type="component" value="Unassembled WGS sequence"/>
</dbReference>
<name>A0A132A5N8_SARSC</name>
<protein>
    <submittedName>
        <fullName evidence="1">Uncharacterized protein</fullName>
    </submittedName>
</protein>
<comment type="caution">
    <text evidence="1">The sequence shown here is derived from an EMBL/GenBank/DDBJ whole genome shotgun (WGS) entry which is preliminary data.</text>
</comment>
<evidence type="ECO:0000313" key="2">
    <source>
        <dbReference type="Proteomes" id="UP000616769"/>
    </source>
</evidence>
<dbReference type="VEuPathDB" id="VectorBase:SSCA000380"/>
<dbReference type="EMBL" id="JXLN01010748">
    <property type="protein sequence ID" value="KPM06278.1"/>
    <property type="molecule type" value="Genomic_DNA"/>
</dbReference>